<dbReference type="SMART" id="SM00823">
    <property type="entry name" value="PKS_PP"/>
    <property type="match status" value="2"/>
</dbReference>
<organism evidence="8 9">
    <name type="scientific">Candidatus Methylobacter oryzae</name>
    <dbReference type="NCBI Taxonomy" id="2497749"/>
    <lineage>
        <taxon>Bacteria</taxon>
        <taxon>Pseudomonadati</taxon>
        <taxon>Pseudomonadota</taxon>
        <taxon>Gammaproteobacteria</taxon>
        <taxon>Methylococcales</taxon>
        <taxon>Methylococcaceae</taxon>
        <taxon>Methylobacter</taxon>
    </lineage>
</organism>
<proteinExistence type="predicted"/>
<dbReference type="GO" id="GO:0032259">
    <property type="term" value="P:methylation"/>
    <property type="evidence" value="ECO:0007669"/>
    <property type="project" value="UniProtKB-KW"/>
</dbReference>
<evidence type="ECO:0000313" key="8">
    <source>
        <dbReference type="EMBL" id="TRW90030.1"/>
    </source>
</evidence>
<dbReference type="Gene3D" id="3.40.47.10">
    <property type="match status" value="1"/>
</dbReference>
<feature type="domain" description="Carrier" evidence="6">
    <location>
        <begin position="999"/>
        <end position="1080"/>
    </location>
</feature>
<dbReference type="InterPro" id="IPR050091">
    <property type="entry name" value="PKS_NRPS_Biosynth_Enz"/>
</dbReference>
<dbReference type="Pfam" id="PF22621">
    <property type="entry name" value="CurL-like_PKS_C"/>
    <property type="match status" value="1"/>
</dbReference>
<dbReference type="InterPro" id="IPR029063">
    <property type="entry name" value="SAM-dependent_MTases_sf"/>
</dbReference>
<evidence type="ECO:0000313" key="9">
    <source>
        <dbReference type="Proteomes" id="UP000733744"/>
    </source>
</evidence>
<dbReference type="SMART" id="SM01294">
    <property type="entry name" value="PKS_PP_betabranch"/>
    <property type="match status" value="2"/>
</dbReference>
<dbReference type="GO" id="GO:0008168">
    <property type="term" value="F:methyltransferase activity"/>
    <property type="evidence" value="ECO:0007669"/>
    <property type="project" value="UniProtKB-KW"/>
</dbReference>
<dbReference type="InterPro" id="IPR020806">
    <property type="entry name" value="PKS_PP-bd"/>
</dbReference>
<keyword evidence="1" id="KW-0596">Phosphopantetheine</keyword>
<dbReference type="EMBL" id="RYFG02000120">
    <property type="protein sequence ID" value="TRW90030.1"/>
    <property type="molecule type" value="Genomic_DNA"/>
</dbReference>
<dbReference type="PROSITE" id="PS00012">
    <property type="entry name" value="PHOSPHOPANTETHEINE"/>
    <property type="match status" value="1"/>
</dbReference>
<accession>A0ABY3C5A5</accession>
<keyword evidence="8" id="KW-0489">Methyltransferase</keyword>
<dbReference type="Proteomes" id="UP000733744">
    <property type="component" value="Unassembled WGS sequence"/>
</dbReference>
<evidence type="ECO:0000259" key="7">
    <source>
        <dbReference type="PROSITE" id="PS52004"/>
    </source>
</evidence>
<feature type="region of interest" description="Disordered" evidence="5">
    <location>
        <begin position="15"/>
        <end position="42"/>
    </location>
</feature>
<dbReference type="PROSITE" id="PS52004">
    <property type="entry name" value="KS3_2"/>
    <property type="match status" value="1"/>
</dbReference>
<dbReference type="Gene3D" id="3.40.50.150">
    <property type="entry name" value="Vaccinia Virus protein VP39"/>
    <property type="match status" value="1"/>
</dbReference>
<dbReference type="InterPro" id="IPR014030">
    <property type="entry name" value="Ketoacyl_synth_N"/>
</dbReference>
<protein>
    <submittedName>
        <fullName evidence="8">Methyltransferase domain-containing protein</fullName>
    </submittedName>
</protein>
<feature type="domain" description="Carrier" evidence="6">
    <location>
        <begin position="1103"/>
        <end position="1180"/>
    </location>
</feature>
<evidence type="ECO:0000256" key="1">
    <source>
        <dbReference type="ARBA" id="ARBA00022450"/>
    </source>
</evidence>
<evidence type="ECO:0000259" key="6">
    <source>
        <dbReference type="PROSITE" id="PS50075"/>
    </source>
</evidence>
<feature type="domain" description="Ketosynthase family 3 (KS3)" evidence="7">
    <location>
        <begin position="45"/>
        <end position="473"/>
    </location>
</feature>
<dbReference type="InterPro" id="IPR014031">
    <property type="entry name" value="Ketoacyl_synth_C"/>
</dbReference>
<dbReference type="SUPFAM" id="SSF47336">
    <property type="entry name" value="ACP-like"/>
    <property type="match status" value="2"/>
</dbReference>
<comment type="caution">
    <text evidence="8">The sequence shown here is derived from an EMBL/GenBank/DDBJ whole genome shotgun (WGS) entry which is preliminary data.</text>
</comment>
<dbReference type="InterPro" id="IPR020803">
    <property type="entry name" value="MeTfrase_dom"/>
</dbReference>
<dbReference type="Pfam" id="PF00109">
    <property type="entry name" value="ketoacyl-synt"/>
    <property type="match status" value="1"/>
</dbReference>
<keyword evidence="3" id="KW-0808">Transferase</keyword>
<dbReference type="PANTHER" id="PTHR43775:SF37">
    <property type="entry name" value="SI:DKEY-61P9.11"/>
    <property type="match status" value="1"/>
</dbReference>
<feature type="region of interest" description="Disordered" evidence="5">
    <location>
        <begin position="628"/>
        <end position="653"/>
    </location>
</feature>
<name>A0ABY3C5A5_9GAMM</name>
<dbReference type="CDD" id="cd00833">
    <property type="entry name" value="PKS"/>
    <property type="match status" value="1"/>
</dbReference>
<dbReference type="SUPFAM" id="SSF53901">
    <property type="entry name" value="Thiolase-like"/>
    <property type="match status" value="1"/>
</dbReference>
<dbReference type="CDD" id="cd02440">
    <property type="entry name" value="AdoMet_MTases"/>
    <property type="match status" value="1"/>
</dbReference>
<dbReference type="Gene3D" id="1.10.1240.100">
    <property type="match status" value="1"/>
</dbReference>
<dbReference type="InterPro" id="IPR009081">
    <property type="entry name" value="PP-bd_ACP"/>
</dbReference>
<dbReference type="InterPro" id="IPR036736">
    <property type="entry name" value="ACP-like_sf"/>
</dbReference>
<reference evidence="8 9" key="1">
    <citation type="journal article" date="2019" name="Antonie Van Leeuwenhoek">
        <title>Description of 'Ca. Methylobacter oryzae' KRF1, a novel species from the environmentally important Methylobacter clade 2.</title>
        <authorList>
            <person name="Khatri K."/>
            <person name="Mohite J.A."/>
            <person name="Pandit P.S."/>
            <person name="Bahulikar R."/>
            <person name="Rahalkar M.C."/>
        </authorList>
    </citation>
    <scope>NUCLEOTIDE SEQUENCE [LARGE SCALE GENOMIC DNA]</scope>
    <source>
        <strain evidence="8 9">KRF1</strain>
    </source>
</reference>
<evidence type="ECO:0000256" key="3">
    <source>
        <dbReference type="ARBA" id="ARBA00022679"/>
    </source>
</evidence>
<dbReference type="Gene3D" id="1.10.1200.10">
    <property type="entry name" value="ACP-like"/>
    <property type="match status" value="2"/>
</dbReference>
<dbReference type="InterPro" id="IPR016039">
    <property type="entry name" value="Thiolase-like"/>
</dbReference>
<dbReference type="SUPFAM" id="SSF53335">
    <property type="entry name" value="S-adenosyl-L-methionine-dependent methyltransferases"/>
    <property type="match status" value="1"/>
</dbReference>
<dbReference type="SMART" id="SM00825">
    <property type="entry name" value="PKS_KS"/>
    <property type="match status" value="1"/>
</dbReference>
<gene>
    <name evidence="8" type="ORF">EKO24_020655</name>
</gene>
<feature type="compositionally biased region" description="Low complexity" evidence="5">
    <location>
        <begin position="18"/>
        <end position="29"/>
    </location>
</feature>
<dbReference type="Pfam" id="PF08242">
    <property type="entry name" value="Methyltransf_12"/>
    <property type="match status" value="1"/>
</dbReference>
<keyword evidence="2" id="KW-0597">Phosphoprotein</keyword>
<dbReference type="SMART" id="SM00828">
    <property type="entry name" value="PKS_MT"/>
    <property type="match status" value="1"/>
</dbReference>
<dbReference type="InterPro" id="IPR006162">
    <property type="entry name" value="Ppantetheine_attach_site"/>
</dbReference>
<dbReference type="InterPro" id="IPR020841">
    <property type="entry name" value="PKS_Beta-ketoAc_synthase_dom"/>
</dbReference>
<sequence length="1193" mass="132391">MHNQQILEQIKARISELSGQSSDDSGSRQNAQPVAGNGKNAATAPQPIAIIGLSGYLPKSRSVQDFWRALDNDEALLEEIPQSRFDWQKHYDPNAADAMKSHSKWGGFIPDIRGFDARFFRMLPNDAKHLDPRQRLLLMSVYHTLEDAGYAPESLRKTRTGIFVGAEENEYVKLSQWNKTQSEGIGNAPSMIANQVSYFFDWRGPSEYMNTMCSGGAVAIHRAMASLRSGECNQAVAGVANLLLRPETFISLSAMGQMSTSRSINSFGRDAGGYLPAEGVASILLKPLAQAEADGDAIYAVLKHSAVNFNGQGGMSIASPNIASHTELILQCYREAGIDPRNLEYIEAQGMANPVTDIAEWSAFNRALQTLAQQQNVGLKDGYCTVSTLKPTLGHMQSASAFGALFKIIRSFDTDTIHKIRDFRHSSPDIESKHQPCRLATENQPWPPQAQPRLAGLHSYGSGGNNAHLLLEEYRPKQTQAAVRDNLQVLPFSAQTQHQCRELIAEFLAAVRQHPEYTPTSIAYTLQAGRDAMNIRVAFVSASREQWIQQAEAYLGKRPQNDVFEGVADSAKASGCADTDPYTVAQSWVRGQKQFKNAGKQARLHLPTYPFELTDYWLDDAQAVASEPEANPIENASCRNKKPPQQKDTRMNASPEIIQGEKSAGEKAAELFTYCAETSDQDFHEDYLTFCPFPERIPGFSMTRVFLNPKKYRTEMALIQRKQIEMRQVLFFKEDFTQIRNLLDIGCGHGTDVIQIANYYPHIHTDGFTITKAQADLGNHRIAQKGLSGQARIFNHDSSKVKFPRNDYDVIIGFEVSCLVADKEGLFGNIESSLRNHGRVLLMDFIANLHGAIEDPGIDIYIPTQEQWVKTLAKHHLVIDEIIDVSPQIANFQYDPEHENNVKDCPKVVRDSWRNYANNAIAIERGWLSYMLFRLRKDLYANVAELEQFNLAKLRAPKPYPVALQEMLELSHVPYPILDESLLADAYPDERPSAANPGSASLNRFALLKTKLAGIFEAALSLPQGELERTETFHDLGISSINSVELLQAINGEFELTLPTSLIFAHNTLDSLTRYLETYLSEHQPQQLEKLQNALPVTLSATIVANPLADKLLALFVNSLALSTESLSADDKFNELGLTSINAVELMQAINAEFQLTLPTSVMFECNSLAALTDYLAALGVSVAGGAQKKSLN</sequence>
<dbReference type="Pfam" id="PF02801">
    <property type="entry name" value="Ketoacyl-synt_C"/>
    <property type="match status" value="1"/>
</dbReference>
<dbReference type="Pfam" id="PF00550">
    <property type="entry name" value="PP-binding"/>
    <property type="match status" value="2"/>
</dbReference>
<dbReference type="PROSITE" id="PS50075">
    <property type="entry name" value="CARRIER"/>
    <property type="match status" value="2"/>
</dbReference>
<evidence type="ECO:0000256" key="4">
    <source>
        <dbReference type="ARBA" id="ARBA00023268"/>
    </source>
</evidence>
<keyword evidence="9" id="KW-1185">Reference proteome</keyword>
<dbReference type="PANTHER" id="PTHR43775">
    <property type="entry name" value="FATTY ACID SYNTHASE"/>
    <property type="match status" value="1"/>
</dbReference>
<evidence type="ECO:0000256" key="2">
    <source>
        <dbReference type="ARBA" id="ARBA00022553"/>
    </source>
</evidence>
<keyword evidence="4" id="KW-0511">Multifunctional enzyme</keyword>
<dbReference type="InterPro" id="IPR013217">
    <property type="entry name" value="Methyltransf_12"/>
</dbReference>
<evidence type="ECO:0000256" key="5">
    <source>
        <dbReference type="SAM" id="MobiDB-lite"/>
    </source>
</evidence>
<dbReference type="RefSeq" id="WP_127030523.1">
    <property type="nucleotide sequence ID" value="NZ_RYFG02000120.1"/>
</dbReference>